<dbReference type="NCBIfam" id="TIGR03953">
    <property type="entry name" value="rplD_bact"/>
    <property type="match status" value="1"/>
</dbReference>
<dbReference type="PANTHER" id="PTHR10746">
    <property type="entry name" value="50S RIBOSOMAL PROTEIN L4"/>
    <property type="match status" value="1"/>
</dbReference>
<dbReference type="PANTHER" id="PTHR10746:SF6">
    <property type="entry name" value="LARGE RIBOSOMAL SUBUNIT PROTEIN UL4M"/>
    <property type="match status" value="1"/>
</dbReference>
<dbReference type="EMBL" id="CAFBPX010000181">
    <property type="protein sequence ID" value="CAB5036719.1"/>
    <property type="molecule type" value="Genomic_DNA"/>
</dbReference>
<dbReference type="Pfam" id="PF00573">
    <property type="entry name" value="Ribosomal_L4"/>
    <property type="match status" value="1"/>
</dbReference>
<dbReference type="AlphaFoldDB" id="A0A6J7S6N7"/>
<evidence type="ECO:0000256" key="3">
    <source>
        <dbReference type="ARBA" id="ARBA00023274"/>
    </source>
</evidence>
<evidence type="ECO:0000256" key="1">
    <source>
        <dbReference type="ARBA" id="ARBA00010528"/>
    </source>
</evidence>
<dbReference type="GO" id="GO:0006412">
    <property type="term" value="P:translation"/>
    <property type="evidence" value="ECO:0007669"/>
    <property type="project" value="InterPro"/>
</dbReference>
<evidence type="ECO:0000256" key="4">
    <source>
        <dbReference type="SAM" id="MobiDB-lite"/>
    </source>
</evidence>
<evidence type="ECO:0000256" key="2">
    <source>
        <dbReference type="ARBA" id="ARBA00022980"/>
    </source>
</evidence>
<protein>
    <submittedName>
        <fullName evidence="5">Unannotated protein</fullName>
    </submittedName>
</protein>
<organism evidence="5">
    <name type="scientific">freshwater metagenome</name>
    <dbReference type="NCBI Taxonomy" id="449393"/>
    <lineage>
        <taxon>unclassified sequences</taxon>
        <taxon>metagenomes</taxon>
        <taxon>ecological metagenomes</taxon>
    </lineage>
</organism>
<keyword evidence="3" id="KW-0687">Ribonucleoprotein</keyword>
<dbReference type="InterPro" id="IPR013005">
    <property type="entry name" value="Ribosomal_uL4-like"/>
</dbReference>
<proteinExistence type="inferred from homology"/>
<feature type="region of interest" description="Disordered" evidence="4">
    <location>
        <begin position="40"/>
        <end position="81"/>
    </location>
</feature>
<dbReference type="GO" id="GO:0003735">
    <property type="term" value="F:structural constituent of ribosome"/>
    <property type="evidence" value="ECO:0007669"/>
    <property type="project" value="InterPro"/>
</dbReference>
<dbReference type="InterPro" id="IPR023574">
    <property type="entry name" value="Ribosomal_uL4_dom_sf"/>
</dbReference>
<accession>A0A6J7S6N7</accession>
<keyword evidence="2" id="KW-0689">Ribosomal protein</keyword>
<reference evidence="5" key="1">
    <citation type="submission" date="2020-05" db="EMBL/GenBank/DDBJ databases">
        <authorList>
            <person name="Chiriac C."/>
            <person name="Salcher M."/>
            <person name="Ghai R."/>
            <person name="Kavagutti S V."/>
        </authorList>
    </citation>
    <scope>NUCLEOTIDE SEQUENCE</scope>
</reference>
<dbReference type="SUPFAM" id="SSF52166">
    <property type="entry name" value="Ribosomal protein L4"/>
    <property type="match status" value="1"/>
</dbReference>
<dbReference type="InterPro" id="IPR002136">
    <property type="entry name" value="Ribosomal_uL4"/>
</dbReference>
<dbReference type="Gene3D" id="3.40.1370.10">
    <property type="match status" value="1"/>
</dbReference>
<name>A0A6J7S6N7_9ZZZZ</name>
<gene>
    <name evidence="5" type="ORF">UFOPK4175_00968</name>
</gene>
<dbReference type="GO" id="GO:0005840">
    <property type="term" value="C:ribosome"/>
    <property type="evidence" value="ECO:0007669"/>
    <property type="project" value="UniProtKB-KW"/>
</dbReference>
<dbReference type="GO" id="GO:1990904">
    <property type="term" value="C:ribonucleoprotein complex"/>
    <property type="evidence" value="ECO:0007669"/>
    <property type="project" value="UniProtKB-KW"/>
</dbReference>
<sequence length="211" mass="21915">MADAPILGGTTKLKLDDAIFGEGLNKSLIHESVRAELNARRRGTAATKTRGLVSGGGAKPWRQKGTGRARAGSSRSPIWTGGGVTFGPQPRSYTFKVNRKERRAALRSALSLHADRGSLAGVDPAAFAAPSTKQAAKMLKDWGSTSSVLVVVGADEANIALSFRNIDRVNVLAASEAGVADIVNAARLIVSQLGLDELSGRLAAARTGEAA</sequence>
<comment type="similarity">
    <text evidence="1">Belongs to the universal ribosomal protein uL4 family.</text>
</comment>
<evidence type="ECO:0000313" key="5">
    <source>
        <dbReference type="EMBL" id="CAB5036719.1"/>
    </source>
</evidence>
<dbReference type="HAMAP" id="MF_01328_B">
    <property type="entry name" value="Ribosomal_uL4_B"/>
    <property type="match status" value="1"/>
</dbReference>